<proteinExistence type="predicted"/>
<dbReference type="Gene3D" id="4.10.60.10">
    <property type="entry name" value="Zinc finger, CCHC-type"/>
    <property type="match status" value="1"/>
</dbReference>
<dbReference type="Pfam" id="PF25597">
    <property type="entry name" value="SH3_retrovirus"/>
    <property type="match status" value="1"/>
</dbReference>
<dbReference type="InterPro" id="IPR039537">
    <property type="entry name" value="Retrotran_Ty1/copia-like"/>
</dbReference>
<dbReference type="InterPro" id="IPR036397">
    <property type="entry name" value="RNaseH_sf"/>
</dbReference>
<dbReference type="InterPro" id="IPR012337">
    <property type="entry name" value="RNaseH-like_sf"/>
</dbReference>
<dbReference type="SUPFAM" id="SSF53098">
    <property type="entry name" value="Ribonuclease H-like"/>
    <property type="match status" value="2"/>
</dbReference>
<organism evidence="2">
    <name type="scientific">Tanacetum cinerariifolium</name>
    <name type="common">Dalmatian daisy</name>
    <name type="synonym">Chrysanthemum cinerariifolium</name>
    <dbReference type="NCBI Taxonomy" id="118510"/>
    <lineage>
        <taxon>Eukaryota</taxon>
        <taxon>Viridiplantae</taxon>
        <taxon>Streptophyta</taxon>
        <taxon>Embryophyta</taxon>
        <taxon>Tracheophyta</taxon>
        <taxon>Spermatophyta</taxon>
        <taxon>Magnoliopsida</taxon>
        <taxon>eudicotyledons</taxon>
        <taxon>Gunneridae</taxon>
        <taxon>Pentapetalae</taxon>
        <taxon>asterids</taxon>
        <taxon>campanulids</taxon>
        <taxon>Asterales</taxon>
        <taxon>Asteraceae</taxon>
        <taxon>Asteroideae</taxon>
        <taxon>Anthemideae</taxon>
        <taxon>Anthemidinae</taxon>
        <taxon>Tanacetum</taxon>
    </lineage>
</organism>
<accession>A0A6L2KT38</accession>
<dbReference type="CDD" id="cd09272">
    <property type="entry name" value="RNase_HI_RT_Ty1"/>
    <property type="match status" value="1"/>
</dbReference>
<dbReference type="EMBL" id="BKCJ010002829">
    <property type="protein sequence ID" value="GEU51195.1"/>
    <property type="molecule type" value="Genomic_DNA"/>
</dbReference>
<dbReference type="InterPro" id="IPR057670">
    <property type="entry name" value="SH3_retrovirus"/>
</dbReference>
<gene>
    <name evidence="2" type="ORF">Tci_023173</name>
</gene>
<evidence type="ECO:0000259" key="1">
    <source>
        <dbReference type="Pfam" id="PF25597"/>
    </source>
</evidence>
<dbReference type="PANTHER" id="PTHR42648:SF27">
    <property type="entry name" value="RNA-DIRECTED DNA POLYMERASE"/>
    <property type="match status" value="1"/>
</dbReference>
<protein>
    <recommendedName>
        <fullName evidence="1">Retroviral polymerase SH3-like domain-containing protein</fullName>
    </recommendedName>
</protein>
<dbReference type="GO" id="GO:0008270">
    <property type="term" value="F:zinc ion binding"/>
    <property type="evidence" value="ECO:0007669"/>
    <property type="project" value="InterPro"/>
</dbReference>
<sequence>MQEKHKSEQRKPRKLKIAKLENLTQKNSLKGAGFLWERVGKVVGSVGNGEEVERSGEEGAAGLARESGAYAKAVEDFDPLSSLWHLEELHMTWTEFRKKRDKLATLHDDDHDLAYNAWRRHSEEQDMQQMLKRAKILKAFKFRCTYARKDFHAYTGMEPQLFKETILKNYDFIENYMIKTIIHAQTIQKRLDDKKLQIQECTLQEVKALDAISEDKAQEHCMTFTSTMFLHMDQLEKQLDKEEFQKIGSMAAFKVLKIQFQMFIKSRIYLMMNMVNERRMQTSEEKADTNKALDASLFDTKSNGTESLEQIQAAWKPVLQPHRNQSVVRQLAAFNFERPRSSNSRFASQVDMNNDLPKPVTTHYFPKGKESACAKPHHMIAHGSSRRERLTSPNDIEWMRNLRFTLRYENKEYVLDEKIPTIDDDSTEEEIEAHQKHYDDANKVSCIMVSSMSPKPQETFKNTWAYEMNQQLKEVFQAKASKERLDIAPTSDPKEALCFYCNIKGHWKHSCPKYLKDLKDGKVKKGSHSGMFMIELHNTTTLDSWVMDTGCGTHICTVLQGLKESRRLKYGELNLVIRNRKITLVIRIGKYELMRNSGVRIDLNKCYYSSEMIRNIILFHALFKDGYKFSFDNENRDILVYLNGCFMFKASPYKAIYETVKCIAHNGNVILNVGSCERGEALLDLVHTYACGPFRSATLDGKRYYVMFTDDFSRYAYVYMIKHKSDTFEVFKRYQNEVESQMGRKIKMDVKTAFLNGKMTEDVFMTQPKDLVHTYACGPFRSATLDGKRYYVMFTDDFSRYAYVYMIKHKSDTFEVFKRYQNEVESQMGRKIKMWKGKRPSLGHIKIWGCEIFVRREAHDKLEAISRKCLFIDYREESFGYLFYNPNDTVAFVARRGVFIEIEIISKEDSGSMIDLEEIQESVDEEPIVNTDTQQEVVTPVELDDISLPIRITSGRMDVKTAFLNGKMTEDVFMTQPKGFENAKDLGVVPIVQDPIEIFCDNKSAVALTKEPKDHRKSKHIERKYHFVRSKVKEGYVIVKHIRSKDNPTDPFIKALAESRHDEHAKSIGLKDNIKF</sequence>
<dbReference type="PANTHER" id="PTHR42648">
    <property type="entry name" value="TRANSPOSASE, PUTATIVE-RELATED"/>
    <property type="match status" value="1"/>
</dbReference>
<dbReference type="SUPFAM" id="SSF57756">
    <property type="entry name" value="Retrovirus zinc finger-like domains"/>
    <property type="match status" value="1"/>
</dbReference>
<dbReference type="InterPro" id="IPR036875">
    <property type="entry name" value="Znf_CCHC_sf"/>
</dbReference>
<dbReference type="GO" id="GO:0003676">
    <property type="term" value="F:nucleic acid binding"/>
    <property type="evidence" value="ECO:0007669"/>
    <property type="project" value="InterPro"/>
</dbReference>
<reference evidence="2" key="1">
    <citation type="journal article" date="2019" name="Sci. Rep.">
        <title>Draft genome of Tanacetum cinerariifolium, the natural source of mosquito coil.</title>
        <authorList>
            <person name="Yamashiro T."/>
            <person name="Shiraishi A."/>
            <person name="Satake H."/>
            <person name="Nakayama K."/>
        </authorList>
    </citation>
    <scope>NUCLEOTIDE SEQUENCE</scope>
</reference>
<comment type="caution">
    <text evidence="2">The sequence shown here is derived from an EMBL/GenBank/DDBJ whole genome shotgun (WGS) entry which is preliminary data.</text>
</comment>
<evidence type="ECO:0000313" key="2">
    <source>
        <dbReference type="EMBL" id="GEU51195.1"/>
    </source>
</evidence>
<name>A0A6L2KT38_TANCI</name>
<dbReference type="AlphaFoldDB" id="A0A6L2KT38"/>
<feature type="domain" description="Retroviral polymerase SH3-like" evidence="1">
    <location>
        <begin position="852"/>
        <end position="908"/>
    </location>
</feature>
<dbReference type="Gene3D" id="3.30.420.10">
    <property type="entry name" value="Ribonuclease H-like superfamily/Ribonuclease H"/>
    <property type="match status" value="2"/>
</dbReference>